<feature type="region of interest" description="Disordered" evidence="3">
    <location>
        <begin position="449"/>
        <end position="470"/>
    </location>
</feature>
<evidence type="ECO:0000256" key="4">
    <source>
        <dbReference type="SAM" id="Phobius"/>
    </source>
</evidence>
<feature type="region of interest" description="Disordered" evidence="3">
    <location>
        <begin position="553"/>
        <end position="578"/>
    </location>
</feature>
<feature type="compositionally biased region" description="Polar residues" evidence="3">
    <location>
        <begin position="503"/>
        <end position="521"/>
    </location>
</feature>
<organism evidence="5">
    <name type="scientific">Motts Mill virus</name>
    <dbReference type="NCBI Taxonomy" id="1654359"/>
    <lineage>
        <taxon>Viruses</taxon>
    </lineage>
</organism>
<evidence type="ECO:0000313" key="5">
    <source>
        <dbReference type="EMBL" id="AKH40290.1"/>
    </source>
</evidence>
<name>A0A0F7KIK3_9VIRU</name>
<feature type="compositionally biased region" description="Polar residues" evidence="3">
    <location>
        <begin position="569"/>
        <end position="578"/>
    </location>
</feature>
<keyword evidence="1" id="KW-0378">Hydrolase</keyword>
<keyword evidence="4" id="KW-0472">Membrane</keyword>
<protein>
    <submittedName>
        <fullName evidence="5">Orf1</fullName>
    </submittedName>
</protein>
<proteinExistence type="predicted"/>
<evidence type="ECO:0000256" key="1">
    <source>
        <dbReference type="ARBA" id="ARBA00022801"/>
    </source>
</evidence>
<keyword evidence="2" id="KW-0175">Coiled coil</keyword>
<keyword evidence="4" id="KW-0812">Transmembrane</keyword>
<accession>A0A0F7KIK3</accession>
<dbReference type="GO" id="GO:0016787">
    <property type="term" value="F:hydrolase activity"/>
    <property type="evidence" value="ECO:0007669"/>
    <property type="project" value="UniProtKB-KW"/>
</dbReference>
<feature type="coiled-coil region" evidence="2">
    <location>
        <begin position="38"/>
        <end position="100"/>
    </location>
</feature>
<evidence type="ECO:0000256" key="2">
    <source>
        <dbReference type="SAM" id="Coils"/>
    </source>
</evidence>
<dbReference type="EMBL" id="KP714076">
    <property type="protein sequence ID" value="AKH40290.1"/>
    <property type="molecule type" value="Genomic_RNA"/>
</dbReference>
<reference evidence="5" key="1">
    <citation type="journal article" date="2015" name="PLoS Biol.">
        <title>The Discovery, Distribution, and Evolution of Viruses Associated with Drosophila melanogaster.</title>
        <authorList>
            <person name="Webster C.L."/>
            <person name="Waldron F.M."/>
            <person name="Robertson S."/>
            <person name="Crowson D."/>
            <person name="Ferrari G."/>
            <person name="Quintana J.F."/>
            <person name="Brouqui J.M."/>
            <person name="Bayne E.H."/>
            <person name="Longdon B."/>
            <person name="Buck A.H."/>
            <person name="Lazzaro B.P."/>
            <person name="Akorli J."/>
            <person name="Haddrill P.R."/>
            <person name="Obbard D.J."/>
        </authorList>
    </citation>
    <scope>NUCLEOTIDE SEQUENCE</scope>
</reference>
<evidence type="ECO:0000256" key="3">
    <source>
        <dbReference type="SAM" id="MobiDB-lite"/>
    </source>
</evidence>
<dbReference type="SUPFAM" id="SSF50494">
    <property type="entry name" value="Trypsin-like serine proteases"/>
    <property type="match status" value="1"/>
</dbReference>
<dbReference type="InterPro" id="IPR009003">
    <property type="entry name" value="Peptidase_S1_PA"/>
</dbReference>
<feature type="region of interest" description="Disordered" evidence="3">
    <location>
        <begin position="500"/>
        <end position="521"/>
    </location>
</feature>
<feature type="transmembrane region" description="Helical" evidence="4">
    <location>
        <begin position="102"/>
        <end position="125"/>
    </location>
</feature>
<keyword evidence="4" id="KW-1133">Transmembrane helix</keyword>
<sequence length="578" mass="63956">MYFRIEYGALLAALLFLGVGGGQQSSCEEHLLKCQQEEVELEHRLVDLTSQVDQLDQQNADLLGNIANLTEAAIKLRVLISELEQSNTELRLEIARLKHDHVFGAFDFIGTGCIMLVSLAFLWWLVPHVIRFTLFVRGSVSSFVIATWRLIPSMASNRQAAAGNYEEFDLPYRHEATIAGSCIQTLKPGSYASSVFKIFKRDEYMANQLTFVGLGFWADVGDKILKKGIFITAGHNIMGDVVLKNANDPTRVVEVKHETWQSLEGYDVVYFIPDQPTTTKLGVTKAKCPANRLRTREAVMVFGRDVRTQGMLSSMEDSVYVSYMGTSVGGFSGSPYIAGNYAYGVHVGSTQEQGIGLDMGFVNMKLRALTRMKEESSSDWLTNELIRATKGKKKIAYKEFGIDDVIVDVGGKEIYLDRGEFNDLYDRFNDTLKEVKRFSSPSYDFETYEDSETLPKNVQGPRVSGPNPIPTEVRAKLSAPVLETGEQNVTVAQVHNHPKLRKLSSSGGIMEQSTVGPPSTPVLSSAALQSMLESLSKRMDQQSSRSIKIEKMLVQLSQPSPKKPGAVKSSPNSPTGST</sequence>